<keyword evidence="6" id="KW-0479">Metal-binding</keyword>
<keyword evidence="3 8" id="KW-0812">Transmembrane</keyword>
<evidence type="ECO:0008006" key="11">
    <source>
        <dbReference type="Google" id="ProtNLM"/>
    </source>
</evidence>
<dbReference type="Proteomes" id="UP000887575">
    <property type="component" value="Unassembled WGS sequence"/>
</dbReference>
<evidence type="ECO:0000256" key="4">
    <source>
        <dbReference type="ARBA" id="ARBA00022989"/>
    </source>
</evidence>
<evidence type="ECO:0000313" key="10">
    <source>
        <dbReference type="WBParaSite" id="MBELARI_LOCUS16500"/>
    </source>
</evidence>
<feature type="transmembrane region" description="Helical" evidence="8">
    <location>
        <begin position="364"/>
        <end position="383"/>
    </location>
</feature>
<evidence type="ECO:0000256" key="7">
    <source>
        <dbReference type="SAM" id="MobiDB-lite"/>
    </source>
</evidence>
<feature type="transmembrane region" description="Helical" evidence="8">
    <location>
        <begin position="236"/>
        <end position="255"/>
    </location>
</feature>
<reference evidence="10" key="1">
    <citation type="submission" date="2024-02" db="UniProtKB">
        <authorList>
            <consortium name="WormBaseParasite"/>
        </authorList>
    </citation>
    <scope>IDENTIFICATION</scope>
</reference>
<dbReference type="PANTHER" id="PTHR20855:SF127">
    <property type="entry name" value="PROGESTIN AND ADIPOQ RECEPTOR-LIKE PROTEIN 1"/>
    <property type="match status" value="1"/>
</dbReference>
<accession>A0AAF3ERJ1</accession>
<feature type="compositionally biased region" description="Polar residues" evidence="7">
    <location>
        <begin position="36"/>
        <end position="50"/>
    </location>
</feature>
<keyword evidence="9" id="KW-1185">Reference proteome</keyword>
<comment type="subcellular location">
    <subcellularLocation>
        <location evidence="1">Membrane</location>
        <topology evidence="1">Multi-pass membrane protein</topology>
    </subcellularLocation>
</comment>
<dbReference type="WBParaSite" id="MBELARI_LOCUS16500">
    <property type="protein sequence ID" value="MBELARI_LOCUS16500"/>
    <property type="gene ID" value="MBELARI_LOCUS16500"/>
</dbReference>
<feature type="binding site" evidence="6">
    <location>
        <position position="406"/>
    </location>
    <ligand>
        <name>Zn(2+)</name>
        <dbReference type="ChEBI" id="CHEBI:29105"/>
    </ligand>
</feature>
<feature type="region of interest" description="Disordered" evidence="7">
    <location>
        <begin position="1"/>
        <end position="78"/>
    </location>
</feature>
<feature type="binding site" evidence="6">
    <location>
        <position position="256"/>
    </location>
    <ligand>
        <name>Zn(2+)</name>
        <dbReference type="ChEBI" id="CHEBI:29105"/>
    </ligand>
</feature>
<feature type="transmembrane region" description="Helical" evidence="8">
    <location>
        <begin position="403"/>
        <end position="420"/>
    </location>
</feature>
<organism evidence="9 10">
    <name type="scientific">Mesorhabditis belari</name>
    <dbReference type="NCBI Taxonomy" id="2138241"/>
    <lineage>
        <taxon>Eukaryota</taxon>
        <taxon>Metazoa</taxon>
        <taxon>Ecdysozoa</taxon>
        <taxon>Nematoda</taxon>
        <taxon>Chromadorea</taxon>
        <taxon>Rhabditida</taxon>
        <taxon>Rhabditina</taxon>
        <taxon>Rhabditomorpha</taxon>
        <taxon>Rhabditoidea</taxon>
        <taxon>Rhabditidae</taxon>
        <taxon>Mesorhabditinae</taxon>
        <taxon>Mesorhabditis</taxon>
    </lineage>
</organism>
<feature type="transmembrane region" description="Helical" evidence="8">
    <location>
        <begin position="205"/>
        <end position="224"/>
    </location>
</feature>
<dbReference type="AlphaFoldDB" id="A0AAF3ERJ1"/>
<feature type="binding site" evidence="6">
    <location>
        <position position="402"/>
    </location>
    <ligand>
        <name>Zn(2+)</name>
        <dbReference type="ChEBI" id="CHEBI:29105"/>
    </ligand>
</feature>
<name>A0AAF3ERJ1_9BILA</name>
<dbReference type="GO" id="GO:0005886">
    <property type="term" value="C:plasma membrane"/>
    <property type="evidence" value="ECO:0007669"/>
    <property type="project" value="TreeGrafter"/>
</dbReference>
<feature type="transmembrane region" description="Helical" evidence="8">
    <location>
        <begin position="301"/>
        <end position="320"/>
    </location>
</feature>
<protein>
    <recommendedName>
        <fullName evidence="11">Progestin and adipoQ receptor-like protein 1</fullName>
    </recommendedName>
</protein>
<comment type="similarity">
    <text evidence="2">Belongs to the ADIPOR family.</text>
</comment>
<evidence type="ECO:0000256" key="8">
    <source>
        <dbReference type="SAM" id="Phobius"/>
    </source>
</evidence>
<dbReference type="PANTHER" id="PTHR20855">
    <property type="entry name" value="ADIPOR/PROGESTIN RECEPTOR-RELATED"/>
    <property type="match status" value="1"/>
</dbReference>
<feature type="transmembrane region" description="Helical" evidence="8">
    <location>
        <begin position="332"/>
        <end position="352"/>
    </location>
</feature>
<evidence type="ECO:0000256" key="2">
    <source>
        <dbReference type="ARBA" id="ARBA00007018"/>
    </source>
</evidence>
<feature type="compositionally biased region" description="Basic and acidic residues" evidence="7">
    <location>
        <begin position="10"/>
        <end position="19"/>
    </location>
</feature>
<feature type="transmembrane region" description="Helical" evidence="8">
    <location>
        <begin position="275"/>
        <end position="294"/>
    </location>
</feature>
<keyword evidence="4 8" id="KW-1133">Transmembrane helix</keyword>
<proteinExistence type="inferred from homology"/>
<sequence>MMDEVAEALEQARDVVEGPRRKKSSIWQMDPHLIHESSSVQVKNGPTASSEEPLEVTVSRTTVVSQPNSDDEDYGSWSDTDVLRARSGSCRSRLAGGSDDEQPRETKLTYRRKRGGQWKRVEKIDSAIAPDEDELEVNVKEECSGEAGHLITTTYDVKWRVMKYENLPEWLQDNEFLRHGHRPPLPSFAECFKSIWSLHTETGNIWTHLIGCVAFFLLAIWFLTRPENHIQFQEKVVFSFFFGGAILCLGLSFAFHTLSCHSVNVVKIFCKLDYMGISLLIVGSFIPWIYYGFYCRREPKITYIAMVTLLGAAAITVSMWDRFSEPRFRPFRAGVFVAMGCSGVIPTVHYIITDGVQSLFNENSFHWLLLMAALYLIGALLYATRTPERFFPGKCDIWFQSHQLFHTCVVIAAFVHYYGISEMAMSRLSQTCPIVLPANPILQSINPEL</sequence>
<keyword evidence="6" id="KW-0862">Zinc</keyword>
<keyword evidence="5 8" id="KW-0472">Membrane</keyword>
<feature type="compositionally biased region" description="Polar residues" evidence="7">
    <location>
        <begin position="58"/>
        <end position="68"/>
    </location>
</feature>
<dbReference type="GO" id="GO:0038023">
    <property type="term" value="F:signaling receptor activity"/>
    <property type="evidence" value="ECO:0007669"/>
    <property type="project" value="TreeGrafter"/>
</dbReference>
<dbReference type="GO" id="GO:0033211">
    <property type="term" value="P:adiponectin-activated signaling pathway"/>
    <property type="evidence" value="ECO:0007669"/>
    <property type="project" value="TreeGrafter"/>
</dbReference>
<evidence type="ECO:0000256" key="6">
    <source>
        <dbReference type="PIRSR" id="PIRSR604254-1"/>
    </source>
</evidence>
<evidence type="ECO:0000256" key="5">
    <source>
        <dbReference type="ARBA" id="ARBA00023136"/>
    </source>
</evidence>
<dbReference type="InterPro" id="IPR004254">
    <property type="entry name" value="AdipoR/HlyIII-related"/>
</dbReference>
<evidence type="ECO:0000256" key="1">
    <source>
        <dbReference type="ARBA" id="ARBA00004141"/>
    </source>
</evidence>
<evidence type="ECO:0000256" key="3">
    <source>
        <dbReference type="ARBA" id="ARBA00022692"/>
    </source>
</evidence>
<evidence type="ECO:0000313" key="9">
    <source>
        <dbReference type="Proteomes" id="UP000887575"/>
    </source>
</evidence>
<dbReference type="Pfam" id="PF03006">
    <property type="entry name" value="HlyIII"/>
    <property type="match status" value="1"/>
</dbReference>
<dbReference type="GO" id="GO:0046872">
    <property type="term" value="F:metal ion binding"/>
    <property type="evidence" value="ECO:0007669"/>
    <property type="project" value="UniProtKB-KW"/>
</dbReference>